<dbReference type="AlphaFoldDB" id="A0A2Z6E4U0"/>
<reference evidence="2" key="2">
    <citation type="submission" date="2018-06" db="EMBL/GenBank/DDBJ databases">
        <title>Genome sequence of Rhodanobacteraceae bacterium strain Dysh456.</title>
        <authorList>
            <person name="Fukui M."/>
        </authorList>
    </citation>
    <scope>NUCLEOTIDE SEQUENCE [LARGE SCALE GENOMIC DNA]</scope>
    <source>
        <strain evidence="2">Dysh456</strain>
    </source>
</reference>
<gene>
    <name evidence="1" type="ORF">ALSL_1453</name>
</gene>
<evidence type="ECO:0000313" key="1">
    <source>
        <dbReference type="EMBL" id="BBD80110.1"/>
    </source>
</evidence>
<sequence length="592" mass="62809">MRTTTRVLALGLTGLLLAACGHKRAKDVPLAYVPVDTPYVLANLELLDDATRQALLAQADAQLPAQLQQLRAAADELAARDPEGARLLRALAGELDGKSIAQFAHDVGLDIKGYSAVYGLGLAPVARFQLADPAAFDAFVGRLEAAYGKALEQVAVDGQRYRRYVLPASGTQFVLAQVGRQAVAALLPAEAPRAMLRQTFGLDRPEHNLEEDDRLRDLAKAKGYQPWLVGQLDLTRALPMLASGKDPLFAALRKAHAETESARTGEPVANQLQSDPSCAADAARIAARVPAVSLGYTRLEAHLQEVRFDVALAGDITQAFMQAIALPGLGGGHVAPFDFSLALPVMQMRSFWTAQADAVTAKPFTCPALVDLNETFAKLGLAMQKAAMPPFGDLLGVRLALDRLDLDEADAKSGRTTPTIKGSLLVASRNPAGLLATGQMMNPALAELKIHPDGKPVALPAALSAAFGQPGWLAMTPQVLALAIGQDADTSLARDLADPPGAAGQLLRAHVDGAMYLTWVKLLQDKADTLADIGGPATGQAGDVDAEKAAARERLRRQFAAMRTQAERIKSLRLEAHLENAGLVLTSTTEFK</sequence>
<dbReference type="Proteomes" id="UP000270530">
    <property type="component" value="Chromosome"/>
</dbReference>
<organism evidence="1 2">
    <name type="scientific">Aerosticca soli</name>
    <dbReference type="NCBI Taxonomy" id="2010829"/>
    <lineage>
        <taxon>Bacteria</taxon>
        <taxon>Pseudomonadati</taxon>
        <taxon>Pseudomonadota</taxon>
        <taxon>Gammaproteobacteria</taxon>
        <taxon>Lysobacterales</taxon>
        <taxon>Rhodanobacteraceae</taxon>
        <taxon>Aerosticca</taxon>
    </lineage>
</organism>
<evidence type="ECO:0000313" key="2">
    <source>
        <dbReference type="Proteomes" id="UP000270530"/>
    </source>
</evidence>
<dbReference type="EMBL" id="AP018560">
    <property type="protein sequence ID" value="BBD80110.1"/>
    <property type="molecule type" value="Genomic_DNA"/>
</dbReference>
<protein>
    <submittedName>
        <fullName evidence="1">Uncharacterized protein</fullName>
    </submittedName>
</protein>
<reference evidence="2" key="1">
    <citation type="submission" date="2018-04" db="EMBL/GenBank/DDBJ databases">
        <authorList>
            <person name="Watanabe M."/>
            <person name="Kojima H."/>
        </authorList>
    </citation>
    <scope>NUCLEOTIDE SEQUENCE [LARGE SCALE GENOMIC DNA]</scope>
    <source>
        <strain evidence="2">Dysh456</strain>
    </source>
</reference>
<proteinExistence type="predicted"/>
<dbReference type="KEGG" id="rbd:ALSL_1453"/>
<dbReference type="PROSITE" id="PS51257">
    <property type="entry name" value="PROKAR_LIPOPROTEIN"/>
    <property type="match status" value="1"/>
</dbReference>
<dbReference type="RefSeq" id="WP_126537832.1">
    <property type="nucleotide sequence ID" value="NZ_AP018560.1"/>
</dbReference>
<accession>A0A2Z6E4U0</accession>
<keyword evidence="2" id="KW-1185">Reference proteome</keyword>
<name>A0A2Z6E4U0_9GAMM</name>
<dbReference type="OrthoDB" id="5933200at2"/>